<feature type="region of interest" description="Disordered" evidence="1">
    <location>
        <begin position="722"/>
        <end position="742"/>
    </location>
</feature>
<keyword evidence="4" id="KW-1185">Reference proteome</keyword>
<feature type="region of interest" description="Disordered" evidence="1">
    <location>
        <begin position="1039"/>
        <end position="1080"/>
    </location>
</feature>
<comment type="caution">
    <text evidence="3">The sequence shown here is derived from an EMBL/GenBank/DDBJ whole genome shotgun (WGS) entry which is preliminary data.</text>
</comment>
<evidence type="ECO:0000256" key="2">
    <source>
        <dbReference type="SAM" id="Phobius"/>
    </source>
</evidence>
<feature type="transmembrane region" description="Helical" evidence="2">
    <location>
        <begin position="489"/>
        <end position="507"/>
    </location>
</feature>
<protein>
    <submittedName>
        <fullName evidence="3">Uncharacterized protein</fullName>
    </submittedName>
</protein>
<sequence length="1080" mass="117281">MHHHAVGTVRKWKLFSADVKSAFVQADNAESRGLKLRAAPTKEMREMLLQQIGLEPGQLLKLIKPSFGDPGSPKLWHYRSGEVTKEVGDDPFDICAIDGQNYAVDGLIGKHVGDFLGCGENLKTEGDMHAPVDDPESFKLTFTGGELDQNVNAYATALRFEKYLHAVKPITIDKVRRASSASPLAPKELTSFRTLSGQLQWPAAQGIIIAAAVVSFWAAATGNATAQDMIDANKDLRFLKANADVGLRFGFDKPWSAMRTGACSDASCASRPGGGSQGGCRIFIGPAEELEAGTLAPIVAREWDPKKLRRLCRSSLSAEVQAAALGVDSLMRVKIYVALSQSPFIADAKCIHGASRSVTAGLGVAEKRAAGGVRVVSERMKEIDAVWRWVNMQQQLADGHNYHHDPNFAAGRKLSKMQVELRGQELEQAGDELAGNTETTEQPKQRARRGHYGASGGRLAATLAAGAASGSQGRNARTPMDLGGGAWDLWNFLVFVLVLSLGIGLAIGHCMGRKVGATLAQQKMESPMDAARRQKRHGQCLTEDGNEQWDDENDYEVNHLRRCTDAWTDSDVREPLQLALPARVPAVRPPRLLGFLGVSTPLPRVAGGSTGERLAWWPCVVWADLPALVKQLRDSFIVVPVVGSDYREAMLRAEAGRGAAAVAGAARQPLYQTLPRGTLVGAGQASGIGIGFPDLRWLVLVAGLLALASCGCLGAVWGGLGRPDRRKQAASQKSDTQPSIANREMNVGTLAQELDRAPSAAFAGLRWLRRRLRQCRASGSRWGFGAVEYNVPGAPLFHERGTCGTATLAGADEVAVFVNRFQRVLTPAVFAVEKAEVLLPLPRRLLGLAHLRPESAEVSGCWPLPLVQLQGFQEQEARSPRAALELPLPPRQPCRRWALRCPRGRSWRPRCQVWATVVCWCLLSEALCSLQPSGPPRQTTHGRRARWKADAKLQDNDGGVENHLMNCQMLESKATFGQCSLPDIAAAEIMSRSVQLSEERRRDRVPTLSGGGGDAAQDAFRRMGLGRSRGKVTARPAPQFWASLELQKEASVMTERRKDREERASAKATNKANKDERDDG</sequence>
<feature type="region of interest" description="Disordered" evidence="1">
    <location>
        <begin position="995"/>
        <end position="1017"/>
    </location>
</feature>
<organism evidence="3 4">
    <name type="scientific">Prorocentrum cordatum</name>
    <dbReference type="NCBI Taxonomy" id="2364126"/>
    <lineage>
        <taxon>Eukaryota</taxon>
        <taxon>Sar</taxon>
        <taxon>Alveolata</taxon>
        <taxon>Dinophyceae</taxon>
        <taxon>Prorocentrales</taxon>
        <taxon>Prorocentraceae</taxon>
        <taxon>Prorocentrum</taxon>
    </lineage>
</organism>
<evidence type="ECO:0000313" key="3">
    <source>
        <dbReference type="EMBL" id="CAK0802743.1"/>
    </source>
</evidence>
<proteinExistence type="predicted"/>
<feature type="region of interest" description="Disordered" evidence="1">
    <location>
        <begin position="427"/>
        <end position="453"/>
    </location>
</feature>
<evidence type="ECO:0000256" key="1">
    <source>
        <dbReference type="SAM" id="MobiDB-lite"/>
    </source>
</evidence>
<dbReference type="EMBL" id="CAUYUJ010002869">
    <property type="protein sequence ID" value="CAK0802743.1"/>
    <property type="molecule type" value="Genomic_DNA"/>
</dbReference>
<accession>A0ABN9QA72</accession>
<gene>
    <name evidence="3" type="ORF">PCOR1329_LOCUS10145</name>
</gene>
<keyword evidence="2" id="KW-0812">Transmembrane</keyword>
<dbReference type="Proteomes" id="UP001189429">
    <property type="component" value="Unassembled WGS sequence"/>
</dbReference>
<feature type="compositionally biased region" description="Polar residues" evidence="1">
    <location>
        <begin position="729"/>
        <end position="740"/>
    </location>
</feature>
<keyword evidence="2" id="KW-0472">Membrane</keyword>
<reference evidence="3" key="1">
    <citation type="submission" date="2023-10" db="EMBL/GenBank/DDBJ databases">
        <authorList>
            <person name="Chen Y."/>
            <person name="Shah S."/>
            <person name="Dougan E. K."/>
            <person name="Thang M."/>
            <person name="Chan C."/>
        </authorList>
    </citation>
    <scope>NUCLEOTIDE SEQUENCE [LARGE SCALE GENOMIC DNA]</scope>
</reference>
<evidence type="ECO:0000313" key="4">
    <source>
        <dbReference type="Proteomes" id="UP001189429"/>
    </source>
</evidence>
<name>A0ABN9QA72_9DINO</name>
<feature type="transmembrane region" description="Helical" evidence="2">
    <location>
        <begin position="697"/>
        <end position="720"/>
    </location>
</feature>
<keyword evidence="2" id="KW-1133">Transmembrane helix</keyword>
<feature type="compositionally biased region" description="Basic and acidic residues" evidence="1">
    <location>
        <begin position="1054"/>
        <end position="1065"/>
    </location>
</feature>